<keyword evidence="3 10" id="KW-0328">Glycosyltransferase</keyword>
<evidence type="ECO:0000256" key="1">
    <source>
        <dbReference type="ARBA" id="ARBA00004323"/>
    </source>
</evidence>
<evidence type="ECO:0000256" key="3">
    <source>
        <dbReference type="ARBA" id="ARBA00022676"/>
    </source>
</evidence>
<keyword evidence="9 10" id="KW-0472">Membrane</keyword>
<name>A0A8H4QX54_9AGAR</name>
<dbReference type="Pfam" id="PF01762">
    <property type="entry name" value="Galactosyl_T"/>
    <property type="match status" value="1"/>
</dbReference>
<dbReference type="Proteomes" id="UP000521872">
    <property type="component" value="Unassembled WGS sequence"/>
</dbReference>
<evidence type="ECO:0000256" key="11">
    <source>
        <dbReference type="SAM" id="MobiDB-lite"/>
    </source>
</evidence>
<feature type="transmembrane region" description="Helical" evidence="10">
    <location>
        <begin position="59"/>
        <end position="79"/>
    </location>
</feature>
<proteinExistence type="inferred from homology"/>
<protein>
    <recommendedName>
        <fullName evidence="10">Hexosyltransferase</fullName>
        <ecNumber evidence="10">2.4.1.-</ecNumber>
    </recommendedName>
</protein>
<accession>A0A8H4QX54</accession>
<dbReference type="EMBL" id="JAACJL010000017">
    <property type="protein sequence ID" value="KAF4618453.1"/>
    <property type="molecule type" value="Genomic_DNA"/>
</dbReference>
<comment type="similarity">
    <text evidence="2 10">Belongs to the glycosyltransferase 31 family.</text>
</comment>
<keyword evidence="13" id="KW-1185">Reference proteome</keyword>
<organism evidence="12 13">
    <name type="scientific">Agrocybe pediades</name>
    <dbReference type="NCBI Taxonomy" id="84607"/>
    <lineage>
        <taxon>Eukaryota</taxon>
        <taxon>Fungi</taxon>
        <taxon>Dikarya</taxon>
        <taxon>Basidiomycota</taxon>
        <taxon>Agaricomycotina</taxon>
        <taxon>Agaricomycetes</taxon>
        <taxon>Agaricomycetidae</taxon>
        <taxon>Agaricales</taxon>
        <taxon>Agaricineae</taxon>
        <taxon>Strophariaceae</taxon>
        <taxon>Agrocybe</taxon>
    </lineage>
</organism>
<dbReference type="GO" id="GO:0016758">
    <property type="term" value="F:hexosyltransferase activity"/>
    <property type="evidence" value="ECO:0007669"/>
    <property type="project" value="InterPro"/>
</dbReference>
<dbReference type="Gene3D" id="3.90.550.50">
    <property type="match status" value="1"/>
</dbReference>
<comment type="subcellular location">
    <subcellularLocation>
        <location evidence="1 10">Golgi apparatus membrane</location>
        <topology evidence="1 10">Single-pass type II membrane protein</topology>
    </subcellularLocation>
</comment>
<evidence type="ECO:0000256" key="6">
    <source>
        <dbReference type="ARBA" id="ARBA00022968"/>
    </source>
</evidence>
<keyword evidence="4" id="KW-0808">Transferase</keyword>
<dbReference type="PANTHER" id="PTHR11214">
    <property type="entry name" value="BETA-1,3-N-ACETYLGLUCOSAMINYLTRANSFERASE"/>
    <property type="match status" value="1"/>
</dbReference>
<keyword evidence="8 10" id="KW-0333">Golgi apparatus</keyword>
<evidence type="ECO:0000256" key="7">
    <source>
        <dbReference type="ARBA" id="ARBA00022989"/>
    </source>
</evidence>
<evidence type="ECO:0000313" key="12">
    <source>
        <dbReference type="EMBL" id="KAF4618453.1"/>
    </source>
</evidence>
<sequence>MFGTSSRATQPPEAFPLIDRTGGPDEEQGMQQGRAIRPHRLIRLKVKRLCSTSAPVRHAAYLVLSVGSISISIFLFTFIMSKLGYYDFDFHGARPQYLDTPLPRPVVIRLAIISRSDEFSRRQLLRETMLSGLPSDYVKVEHRFFTGEVPNGITEDTGIRDLLDREIRQHDDLQILDGIEETWKRVSEKRFAALKWQTASLPPSEYDYSMTLDSDSFCRFRTLSQRLVHIYSDMDPRTEPVLVGNMGRQKIYWQNTVSNTNEINSTTEPREDEWIVGPRYPYPVGIGYMLSSYLASAIANMDPSIPHHIFYPYDDVMIGSWVAGLKEFHDPSNIFTKPAPEEGQGEMHRVTPRPYLPYPIDAKVVDDQAGWHDFKNRGAVSRQKSIGWDTACVHRIKADEVQKLRGMEEVKTEWNETGKKEREH</sequence>
<gene>
    <name evidence="12" type="ORF">D9613_010179</name>
</gene>
<evidence type="ECO:0000256" key="8">
    <source>
        <dbReference type="ARBA" id="ARBA00023034"/>
    </source>
</evidence>
<comment type="caution">
    <text evidence="12">The sequence shown here is derived from an EMBL/GenBank/DDBJ whole genome shotgun (WGS) entry which is preliminary data.</text>
</comment>
<feature type="region of interest" description="Disordered" evidence="11">
    <location>
        <begin position="1"/>
        <end position="33"/>
    </location>
</feature>
<keyword evidence="6 10" id="KW-0735">Signal-anchor</keyword>
<evidence type="ECO:0000256" key="4">
    <source>
        <dbReference type="ARBA" id="ARBA00022679"/>
    </source>
</evidence>
<dbReference type="InterPro" id="IPR002659">
    <property type="entry name" value="Glyco_trans_31"/>
</dbReference>
<evidence type="ECO:0000256" key="5">
    <source>
        <dbReference type="ARBA" id="ARBA00022692"/>
    </source>
</evidence>
<evidence type="ECO:0000256" key="2">
    <source>
        <dbReference type="ARBA" id="ARBA00008661"/>
    </source>
</evidence>
<evidence type="ECO:0000313" key="13">
    <source>
        <dbReference type="Proteomes" id="UP000521872"/>
    </source>
</evidence>
<dbReference type="AlphaFoldDB" id="A0A8H4QX54"/>
<keyword evidence="5 10" id="KW-0812">Transmembrane</keyword>
<evidence type="ECO:0000256" key="9">
    <source>
        <dbReference type="ARBA" id="ARBA00023136"/>
    </source>
</evidence>
<keyword evidence="7 10" id="KW-1133">Transmembrane helix</keyword>
<dbReference type="GO" id="GO:0000139">
    <property type="term" value="C:Golgi membrane"/>
    <property type="evidence" value="ECO:0007669"/>
    <property type="project" value="UniProtKB-SubCell"/>
</dbReference>
<evidence type="ECO:0000256" key="10">
    <source>
        <dbReference type="RuleBase" id="RU363063"/>
    </source>
</evidence>
<dbReference type="EC" id="2.4.1.-" evidence="10"/>
<reference evidence="12 13" key="1">
    <citation type="submission" date="2019-12" db="EMBL/GenBank/DDBJ databases">
        <authorList>
            <person name="Floudas D."/>
            <person name="Bentzer J."/>
            <person name="Ahren D."/>
            <person name="Johansson T."/>
            <person name="Persson P."/>
            <person name="Tunlid A."/>
        </authorList>
    </citation>
    <scope>NUCLEOTIDE SEQUENCE [LARGE SCALE GENOMIC DNA]</scope>
    <source>
        <strain evidence="12 13">CBS 102.39</strain>
    </source>
</reference>